<organism evidence="2 3">
    <name type="scientific">Plectonema radiosum NIES-515</name>
    <dbReference type="NCBI Taxonomy" id="2986073"/>
    <lineage>
        <taxon>Bacteria</taxon>
        <taxon>Bacillati</taxon>
        <taxon>Cyanobacteriota</taxon>
        <taxon>Cyanophyceae</taxon>
        <taxon>Oscillatoriophycideae</taxon>
        <taxon>Oscillatoriales</taxon>
        <taxon>Microcoleaceae</taxon>
        <taxon>Plectonema</taxon>
    </lineage>
</organism>
<keyword evidence="3" id="KW-1185">Reference proteome</keyword>
<accession>A0ABT3B2T6</accession>
<dbReference type="RefSeq" id="WP_263747337.1">
    <property type="nucleotide sequence ID" value="NZ_JAOWRF010000279.1"/>
</dbReference>
<dbReference type="Proteomes" id="UP001526143">
    <property type="component" value="Unassembled WGS sequence"/>
</dbReference>
<evidence type="ECO:0000259" key="1">
    <source>
        <dbReference type="Pfam" id="PF12728"/>
    </source>
</evidence>
<sequence length="63" mass="7529">MLNLPAMSLPEAAKLLFLSTSTIRYHIIRKRLRAFKWAGKWYVYKVDVETFKQWLDISAKKKK</sequence>
<dbReference type="Pfam" id="PF12728">
    <property type="entry name" value="HTH_17"/>
    <property type="match status" value="1"/>
</dbReference>
<evidence type="ECO:0000313" key="2">
    <source>
        <dbReference type="EMBL" id="MCV3215688.1"/>
    </source>
</evidence>
<dbReference type="InterPro" id="IPR041657">
    <property type="entry name" value="HTH_17"/>
</dbReference>
<evidence type="ECO:0000313" key="3">
    <source>
        <dbReference type="Proteomes" id="UP001526143"/>
    </source>
</evidence>
<name>A0ABT3B2T6_9CYAN</name>
<dbReference type="EMBL" id="JAOWRF010000279">
    <property type="protein sequence ID" value="MCV3215688.1"/>
    <property type="molecule type" value="Genomic_DNA"/>
</dbReference>
<proteinExistence type="predicted"/>
<feature type="domain" description="Helix-turn-helix" evidence="1">
    <location>
        <begin position="7"/>
        <end position="52"/>
    </location>
</feature>
<comment type="caution">
    <text evidence="2">The sequence shown here is derived from an EMBL/GenBank/DDBJ whole genome shotgun (WGS) entry which is preliminary data.</text>
</comment>
<reference evidence="2 3" key="1">
    <citation type="submission" date="2022-10" db="EMBL/GenBank/DDBJ databases">
        <title>Identification of biosynthetic pathway for the production of the potent trypsin inhibitor radiosumin.</title>
        <authorList>
            <person name="Fewer D.P."/>
            <person name="Delbaje E."/>
            <person name="Ouyang X."/>
            <person name="Agostino P.D."/>
            <person name="Wahlsten M."/>
            <person name="Jokela J."/>
            <person name="Permi P."/>
            <person name="Haapaniemi E."/>
            <person name="Koistinen H."/>
        </authorList>
    </citation>
    <scope>NUCLEOTIDE SEQUENCE [LARGE SCALE GENOMIC DNA]</scope>
    <source>
        <strain evidence="2 3">NIES-515</strain>
    </source>
</reference>
<gene>
    <name evidence="2" type="ORF">OGM63_19590</name>
</gene>
<protein>
    <submittedName>
        <fullName evidence="2">Helix-turn-helix domain-containing protein</fullName>
    </submittedName>
</protein>